<reference evidence="1 2" key="1">
    <citation type="submission" date="2018-01" db="EMBL/GenBank/DDBJ databases">
        <title>Harnessing the power of phylogenomics to disentangle the directionality and signatures of interkingdom host jumping in the parasitic fungal genus Tolypocladium.</title>
        <authorList>
            <person name="Quandt C.A."/>
            <person name="Patterson W."/>
            <person name="Spatafora J.W."/>
        </authorList>
    </citation>
    <scope>NUCLEOTIDE SEQUENCE [LARGE SCALE GENOMIC DNA]</scope>
    <source>
        <strain evidence="1 2">NRBC 100945</strain>
    </source>
</reference>
<dbReference type="OrthoDB" id="2963168at2759"/>
<dbReference type="STRING" id="94208.A0A2S4KP71"/>
<accession>A0A2S4KP71</accession>
<gene>
    <name evidence="1" type="ORF">TPAR_07826</name>
</gene>
<sequence>MCLAPFQGDDLKSTRSIKKTFSKTYTGPVGPVGDDIYFSSSSPPPRRLDESVRKLCTVTWNHQVTLDELPTKTNKQGKIYHILYYDIETTCDGVGAEFAVYFQGKRVAGEHVEVEYC</sequence>
<name>A0A2S4KP71_9HYPO</name>
<keyword evidence="2" id="KW-1185">Reference proteome</keyword>
<comment type="caution">
    <text evidence="1">The sequence shown here is derived from an EMBL/GenBank/DDBJ whole genome shotgun (WGS) entry which is preliminary data.</text>
</comment>
<organism evidence="1 2">
    <name type="scientific">Tolypocladium paradoxum</name>
    <dbReference type="NCBI Taxonomy" id="94208"/>
    <lineage>
        <taxon>Eukaryota</taxon>
        <taxon>Fungi</taxon>
        <taxon>Dikarya</taxon>
        <taxon>Ascomycota</taxon>
        <taxon>Pezizomycotina</taxon>
        <taxon>Sordariomycetes</taxon>
        <taxon>Hypocreomycetidae</taxon>
        <taxon>Hypocreales</taxon>
        <taxon>Ophiocordycipitaceae</taxon>
        <taxon>Tolypocladium</taxon>
    </lineage>
</organism>
<proteinExistence type="predicted"/>
<protein>
    <submittedName>
        <fullName evidence="1">Uncharacterized protein</fullName>
    </submittedName>
</protein>
<evidence type="ECO:0000313" key="1">
    <source>
        <dbReference type="EMBL" id="POR31964.1"/>
    </source>
</evidence>
<dbReference type="Proteomes" id="UP000237481">
    <property type="component" value="Unassembled WGS sequence"/>
</dbReference>
<dbReference type="EMBL" id="PKSG01000929">
    <property type="protein sequence ID" value="POR31964.1"/>
    <property type="molecule type" value="Genomic_DNA"/>
</dbReference>
<dbReference type="AlphaFoldDB" id="A0A2S4KP71"/>
<evidence type="ECO:0000313" key="2">
    <source>
        <dbReference type="Proteomes" id="UP000237481"/>
    </source>
</evidence>